<dbReference type="GO" id="GO:1990281">
    <property type="term" value="C:efflux pump complex"/>
    <property type="evidence" value="ECO:0007669"/>
    <property type="project" value="TreeGrafter"/>
</dbReference>
<protein>
    <submittedName>
        <fullName evidence="7">Membrane fusion protein, multidrug efflux system</fullName>
    </submittedName>
</protein>
<evidence type="ECO:0000313" key="7">
    <source>
        <dbReference type="EMBL" id="SFH73349.1"/>
    </source>
</evidence>
<dbReference type="GO" id="GO:0015562">
    <property type="term" value="F:efflux transmembrane transporter activity"/>
    <property type="evidence" value="ECO:0007669"/>
    <property type="project" value="TreeGrafter"/>
</dbReference>
<feature type="domain" description="YknX-like C-terminal permuted SH3-like" evidence="6">
    <location>
        <begin position="268"/>
        <end position="335"/>
    </location>
</feature>
<dbReference type="Gene3D" id="2.40.30.170">
    <property type="match status" value="1"/>
</dbReference>
<keyword evidence="8" id="KW-1185">Reference proteome</keyword>
<dbReference type="InterPro" id="IPR006143">
    <property type="entry name" value="RND_pump_MFP"/>
</dbReference>
<dbReference type="AlphaFoldDB" id="A0A1I3CGL5"/>
<evidence type="ECO:0000256" key="3">
    <source>
        <dbReference type="SAM" id="SignalP"/>
    </source>
</evidence>
<proteinExistence type="inferred from homology"/>
<dbReference type="PANTHER" id="PTHR30469:SF11">
    <property type="entry name" value="BLL4320 PROTEIN"/>
    <property type="match status" value="1"/>
</dbReference>
<dbReference type="Gene3D" id="1.10.287.470">
    <property type="entry name" value="Helix hairpin bin"/>
    <property type="match status" value="1"/>
</dbReference>
<dbReference type="RefSeq" id="WP_090237891.1">
    <property type="nucleotide sequence ID" value="NZ_FOQL01000001.1"/>
</dbReference>
<dbReference type="NCBIfam" id="TIGR01730">
    <property type="entry name" value="RND_mfp"/>
    <property type="match status" value="1"/>
</dbReference>
<dbReference type="Gene3D" id="2.40.420.20">
    <property type="match status" value="1"/>
</dbReference>
<feature type="domain" description="Multidrug resistance protein MdtA-like barrel-sandwich hybrid" evidence="4">
    <location>
        <begin position="56"/>
        <end position="179"/>
    </location>
</feature>
<evidence type="ECO:0000259" key="5">
    <source>
        <dbReference type="Pfam" id="PF25954"/>
    </source>
</evidence>
<feature type="chain" id="PRO_5017476150" evidence="3">
    <location>
        <begin position="26"/>
        <end position="343"/>
    </location>
</feature>
<evidence type="ECO:0000256" key="2">
    <source>
        <dbReference type="ARBA" id="ARBA00023054"/>
    </source>
</evidence>
<evidence type="ECO:0000259" key="6">
    <source>
        <dbReference type="Pfam" id="PF25989"/>
    </source>
</evidence>
<dbReference type="Gene3D" id="2.40.50.100">
    <property type="match status" value="1"/>
</dbReference>
<comment type="similarity">
    <text evidence="1">Belongs to the membrane fusion protein (MFP) (TC 8.A.1) family.</text>
</comment>
<dbReference type="PANTHER" id="PTHR30469">
    <property type="entry name" value="MULTIDRUG RESISTANCE PROTEIN MDTA"/>
    <property type="match status" value="1"/>
</dbReference>
<accession>A0A1I3CGL5</accession>
<evidence type="ECO:0000259" key="4">
    <source>
        <dbReference type="Pfam" id="PF25917"/>
    </source>
</evidence>
<dbReference type="Pfam" id="PF25954">
    <property type="entry name" value="Beta-barrel_RND_2"/>
    <property type="match status" value="1"/>
</dbReference>
<keyword evidence="2" id="KW-0175">Coiled coil</keyword>
<name>A0A1I3CGL5_9PSED</name>
<dbReference type="InterPro" id="IPR058625">
    <property type="entry name" value="MdtA-like_BSH"/>
</dbReference>
<sequence length="343" mass="37306">MFARAPALLVAVALLYSLTPVQAHANEGPMVEVVKVESGLVRDELVTFGSLSPDESVMIRPEIAGRIAQLHFREGQHTEAGALLVSLDDSISRAEFAQARANLNLAEKNFQRAQMLFKRGASNAQALDEANAEQQASRASLALSQARLDKTRILAPYEGVLGLRQVSPGDYLSEGQNIVNLEVLDPLKVDFRIPQKAVSQIRLEQTIEISLDAYPGERFSGEVFAINPRLDEAGRSQAIRAHISNHEGRLSPGQFVRVSVILAERPNALVIPEEAVMPVGEQRLVNLVVEGKVELREVILGKRQAGKVEVVEGLQGGEMLISAGWQKVRAGSPVRTKVVEPAP</sequence>
<dbReference type="Proteomes" id="UP000243606">
    <property type="component" value="Unassembled WGS sequence"/>
</dbReference>
<feature type="signal peptide" evidence="3">
    <location>
        <begin position="1"/>
        <end position="25"/>
    </location>
</feature>
<keyword evidence="3" id="KW-0732">Signal</keyword>
<gene>
    <name evidence="7" type="ORF">SAMN05216206_0055</name>
</gene>
<dbReference type="InterPro" id="IPR058637">
    <property type="entry name" value="YknX-like_C"/>
</dbReference>
<evidence type="ECO:0000313" key="8">
    <source>
        <dbReference type="Proteomes" id="UP000243606"/>
    </source>
</evidence>
<dbReference type="EMBL" id="FOQL01000001">
    <property type="protein sequence ID" value="SFH73349.1"/>
    <property type="molecule type" value="Genomic_DNA"/>
</dbReference>
<dbReference type="Pfam" id="PF25989">
    <property type="entry name" value="YknX_C"/>
    <property type="match status" value="1"/>
</dbReference>
<organism evidence="7 8">
    <name type="scientific">Pseudomonas guineae</name>
    <dbReference type="NCBI Taxonomy" id="425504"/>
    <lineage>
        <taxon>Bacteria</taxon>
        <taxon>Pseudomonadati</taxon>
        <taxon>Pseudomonadota</taxon>
        <taxon>Gammaproteobacteria</taxon>
        <taxon>Pseudomonadales</taxon>
        <taxon>Pseudomonadaceae</taxon>
        <taxon>Pseudomonas</taxon>
    </lineage>
</organism>
<dbReference type="STRING" id="425504.SAMN05216206_0055"/>
<feature type="domain" description="CusB-like beta-barrel" evidence="5">
    <location>
        <begin position="189"/>
        <end position="260"/>
    </location>
</feature>
<dbReference type="Pfam" id="PF25917">
    <property type="entry name" value="BSH_RND"/>
    <property type="match status" value="1"/>
</dbReference>
<dbReference type="InterPro" id="IPR058792">
    <property type="entry name" value="Beta-barrel_RND_2"/>
</dbReference>
<dbReference type="OrthoDB" id="9783047at2"/>
<evidence type="ECO:0000256" key="1">
    <source>
        <dbReference type="ARBA" id="ARBA00009477"/>
    </source>
</evidence>
<reference evidence="8" key="1">
    <citation type="submission" date="2016-10" db="EMBL/GenBank/DDBJ databases">
        <authorList>
            <person name="Varghese N."/>
            <person name="Submissions S."/>
        </authorList>
    </citation>
    <scope>NUCLEOTIDE SEQUENCE [LARGE SCALE GENOMIC DNA]</scope>
    <source>
        <strain evidence="8">LMG 24016</strain>
    </source>
</reference>
<dbReference type="SUPFAM" id="SSF111369">
    <property type="entry name" value="HlyD-like secretion proteins"/>
    <property type="match status" value="1"/>
</dbReference>
<dbReference type="FunFam" id="2.40.30.170:FF:000010">
    <property type="entry name" value="Efflux RND transporter periplasmic adaptor subunit"/>
    <property type="match status" value="1"/>
</dbReference>